<accession>A0A310SGL1</accession>
<dbReference type="Proteomes" id="UP000250275">
    <property type="component" value="Unassembled WGS sequence"/>
</dbReference>
<dbReference type="AlphaFoldDB" id="A0A310SGL1"/>
<reference evidence="2 3" key="1">
    <citation type="submission" date="2015-07" db="EMBL/GenBank/DDBJ databases">
        <title>The genome of Eufriesea mexicana.</title>
        <authorList>
            <person name="Pan H."/>
            <person name="Kapheim K."/>
        </authorList>
    </citation>
    <scope>NUCLEOTIDE SEQUENCE [LARGE SCALE GENOMIC DNA]</scope>
    <source>
        <strain evidence="2">0111107269</strain>
        <tissue evidence="2">Whole body</tissue>
    </source>
</reference>
<feature type="compositionally biased region" description="Basic and acidic residues" evidence="1">
    <location>
        <begin position="49"/>
        <end position="72"/>
    </location>
</feature>
<dbReference type="EMBL" id="KQ760166">
    <property type="protein sequence ID" value="OAD61654.1"/>
    <property type="molecule type" value="Genomic_DNA"/>
</dbReference>
<proteinExistence type="predicted"/>
<sequence length="72" mass="8059">MENEKEGGAKVWEKTVEADRFQFTSSEVPLIPGGIRFPGSQPAKKTKKRYNEKPGVELNARKGSERIGTETH</sequence>
<protein>
    <submittedName>
        <fullName evidence="2">Uncharacterized protein</fullName>
    </submittedName>
</protein>
<evidence type="ECO:0000313" key="3">
    <source>
        <dbReference type="Proteomes" id="UP000250275"/>
    </source>
</evidence>
<evidence type="ECO:0000313" key="2">
    <source>
        <dbReference type="EMBL" id="OAD61654.1"/>
    </source>
</evidence>
<name>A0A310SGL1_9HYME</name>
<evidence type="ECO:0000256" key="1">
    <source>
        <dbReference type="SAM" id="MobiDB-lite"/>
    </source>
</evidence>
<organism evidence="2 3">
    <name type="scientific">Eufriesea mexicana</name>
    <dbReference type="NCBI Taxonomy" id="516756"/>
    <lineage>
        <taxon>Eukaryota</taxon>
        <taxon>Metazoa</taxon>
        <taxon>Ecdysozoa</taxon>
        <taxon>Arthropoda</taxon>
        <taxon>Hexapoda</taxon>
        <taxon>Insecta</taxon>
        <taxon>Pterygota</taxon>
        <taxon>Neoptera</taxon>
        <taxon>Endopterygota</taxon>
        <taxon>Hymenoptera</taxon>
        <taxon>Apocrita</taxon>
        <taxon>Aculeata</taxon>
        <taxon>Apoidea</taxon>
        <taxon>Anthophila</taxon>
        <taxon>Apidae</taxon>
        <taxon>Eufriesea</taxon>
    </lineage>
</organism>
<feature type="region of interest" description="Disordered" evidence="1">
    <location>
        <begin position="32"/>
        <end position="72"/>
    </location>
</feature>
<gene>
    <name evidence="2" type="ORF">WN48_10795</name>
</gene>
<keyword evidence="3" id="KW-1185">Reference proteome</keyword>